<dbReference type="PROSITE" id="PS51519">
    <property type="entry name" value="RWP_RK"/>
    <property type="match status" value="1"/>
</dbReference>
<keyword evidence="1" id="KW-0805">Transcription regulation</keyword>
<dbReference type="InterPro" id="IPR003035">
    <property type="entry name" value="RWP-RK_dom"/>
</dbReference>
<feature type="compositionally biased region" description="Gly residues" evidence="5">
    <location>
        <begin position="320"/>
        <end position="341"/>
    </location>
</feature>
<evidence type="ECO:0000259" key="6">
    <source>
        <dbReference type="PROSITE" id="PS51519"/>
    </source>
</evidence>
<evidence type="ECO:0000256" key="3">
    <source>
        <dbReference type="ARBA" id="ARBA00023163"/>
    </source>
</evidence>
<comment type="caution">
    <text evidence="7">The sequence shown here is derived from an EMBL/GenBank/DDBJ whole genome shotgun (WGS) entry which is preliminary data.</text>
</comment>
<dbReference type="Proteomes" id="UP001445335">
    <property type="component" value="Unassembled WGS sequence"/>
</dbReference>
<organism evidence="7 8">
    <name type="scientific">Elliptochloris bilobata</name>
    <dbReference type="NCBI Taxonomy" id="381761"/>
    <lineage>
        <taxon>Eukaryota</taxon>
        <taxon>Viridiplantae</taxon>
        <taxon>Chlorophyta</taxon>
        <taxon>core chlorophytes</taxon>
        <taxon>Trebouxiophyceae</taxon>
        <taxon>Trebouxiophyceae incertae sedis</taxon>
        <taxon>Elliptochloris clade</taxon>
        <taxon>Elliptochloris</taxon>
    </lineage>
</organism>
<feature type="region of interest" description="Disordered" evidence="5">
    <location>
        <begin position="301"/>
        <end position="341"/>
    </location>
</feature>
<feature type="region of interest" description="Disordered" evidence="5">
    <location>
        <begin position="217"/>
        <end position="283"/>
    </location>
</feature>
<name>A0AAW1RN65_9CHLO</name>
<dbReference type="PANTHER" id="PTHR32002">
    <property type="entry name" value="PROTEIN NLP8"/>
    <property type="match status" value="1"/>
</dbReference>
<dbReference type="GO" id="GO:0003700">
    <property type="term" value="F:DNA-binding transcription factor activity"/>
    <property type="evidence" value="ECO:0007669"/>
    <property type="project" value="InterPro"/>
</dbReference>
<reference evidence="7 8" key="1">
    <citation type="journal article" date="2024" name="Nat. Commun.">
        <title>Phylogenomics reveals the evolutionary origins of lichenization in chlorophyte algae.</title>
        <authorList>
            <person name="Puginier C."/>
            <person name="Libourel C."/>
            <person name="Otte J."/>
            <person name="Skaloud P."/>
            <person name="Haon M."/>
            <person name="Grisel S."/>
            <person name="Petersen M."/>
            <person name="Berrin J.G."/>
            <person name="Delaux P.M."/>
            <person name="Dal Grande F."/>
            <person name="Keller J."/>
        </authorList>
    </citation>
    <scope>NUCLEOTIDE SEQUENCE [LARGE SCALE GENOMIC DNA]</scope>
    <source>
        <strain evidence="7 8">SAG 245.80</strain>
    </source>
</reference>
<keyword evidence="8" id="KW-1185">Reference proteome</keyword>
<feature type="compositionally biased region" description="Low complexity" evidence="5">
    <location>
        <begin position="271"/>
        <end position="283"/>
    </location>
</feature>
<evidence type="ECO:0000313" key="7">
    <source>
        <dbReference type="EMBL" id="KAK9835194.1"/>
    </source>
</evidence>
<dbReference type="EMBL" id="JALJOU010000029">
    <property type="protein sequence ID" value="KAK9835194.1"/>
    <property type="molecule type" value="Genomic_DNA"/>
</dbReference>
<dbReference type="AlphaFoldDB" id="A0AAW1RN65"/>
<protein>
    <recommendedName>
        <fullName evidence="6">RWP-RK domain-containing protein</fullName>
    </recommendedName>
</protein>
<proteinExistence type="predicted"/>
<evidence type="ECO:0000256" key="5">
    <source>
        <dbReference type="SAM" id="MobiDB-lite"/>
    </source>
</evidence>
<feature type="domain" description="RWP-RK" evidence="6">
    <location>
        <begin position="474"/>
        <end position="560"/>
    </location>
</feature>
<sequence length="658" mass="68190">MLSVAYRNNGGQSLARPRLLERLGHALASFNYRLTLSGSSSLAQLWLPEHAPDGSLVLNTQGLPYSVSGSGDLLALFRCISCRYKFSTDVTKLNTGAVGRVFVSGEPELSHNVQTYDKSVYLRVADAQRCKVAATLLMPLYETELREHPFGVFEVCQSEKNVLFPSLVDMLRECLAAVSLWTVDVDKHSMSVGLRSWPRDFDCSGLESASAAKQGHAAGSGAAAGGRGEAETHCSADSMHKASNATGRGSKRSGEVMADSDDGGGRRGSGKRPSPSSSVPSCGNEAAVAAAAAAAEASAAQGGRLSSAPEPPPAAEPAGLGTGGAGSRGAGGFTPTVGGGPRLVQVENRLELNWAGDSQLHLPASQPWAPQQQCKFEALPAGPFGATAAVPEMPAFLNAVFDSHVAHMSQGPPPGSLGGTALAGDALGGGPLGAQQRASDAFGSGWAPSGGVEGLGLDFEDDDDCTMGSQDAGSLEGGLHNNRTAGGAGKRLSLAELQAHFNLGLREAANRLGICPTTLKRACRRHGIQRWPRRQLAKLSRADTASACDMLRPPSGDWHNEAPLPMTDSTFSGAGRGMPPPQRPAGREALDGMASAMRTASQPLPAYVHAVPVRTLSCNPAPGMQGAPGSVFPLGGGAPHSHGLVLHRSRSQLDDIMW</sequence>
<dbReference type="GO" id="GO:0003677">
    <property type="term" value="F:DNA binding"/>
    <property type="evidence" value="ECO:0007669"/>
    <property type="project" value="UniProtKB-KW"/>
</dbReference>
<dbReference type="InterPro" id="IPR045012">
    <property type="entry name" value="NLP"/>
</dbReference>
<accession>A0AAW1RN65</accession>
<evidence type="ECO:0000256" key="2">
    <source>
        <dbReference type="ARBA" id="ARBA00023125"/>
    </source>
</evidence>
<dbReference type="Pfam" id="PF02042">
    <property type="entry name" value="RWP-RK"/>
    <property type="match status" value="1"/>
</dbReference>
<keyword evidence="4" id="KW-0539">Nucleus</keyword>
<evidence type="ECO:0000313" key="8">
    <source>
        <dbReference type="Proteomes" id="UP001445335"/>
    </source>
</evidence>
<keyword evidence="2" id="KW-0238">DNA-binding</keyword>
<feature type="compositionally biased region" description="Basic and acidic residues" evidence="5">
    <location>
        <begin position="228"/>
        <end position="240"/>
    </location>
</feature>
<keyword evidence="3" id="KW-0804">Transcription</keyword>
<gene>
    <name evidence="7" type="ORF">WJX81_005064</name>
</gene>
<dbReference type="PANTHER" id="PTHR32002:SF41">
    <property type="entry name" value="PROTEIN NLP8"/>
    <property type="match status" value="1"/>
</dbReference>
<evidence type="ECO:0000256" key="1">
    <source>
        <dbReference type="ARBA" id="ARBA00023015"/>
    </source>
</evidence>
<evidence type="ECO:0000256" key="4">
    <source>
        <dbReference type="ARBA" id="ARBA00023242"/>
    </source>
</evidence>